<sequence>MASCWIVCGGRNGTGQEWRRDERLRQRCGNTALCALAAEARARGISYGELVSRTTAREQQEIIDRWNAGRAERIKAERAAEAVKEAPVKRRKKKKK</sequence>
<organism evidence="2">
    <name type="scientific">Podoviridae sp. ct7Kl21</name>
    <dbReference type="NCBI Taxonomy" id="2826541"/>
    <lineage>
        <taxon>Viruses</taxon>
        <taxon>Duplodnaviria</taxon>
        <taxon>Heunggongvirae</taxon>
        <taxon>Uroviricota</taxon>
        <taxon>Caudoviricetes</taxon>
    </lineage>
</organism>
<name>A0A8S5MDJ7_9CAUD</name>
<feature type="region of interest" description="Disordered" evidence="1">
    <location>
        <begin position="77"/>
        <end position="96"/>
    </location>
</feature>
<reference evidence="2" key="1">
    <citation type="journal article" date="2021" name="Proc. Natl. Acad. Sci. U.S.A.">
        <title>A Catalog of Tens of Thousands of Viruses from Human Metagenomes Reveals Hidden Associations with Chronic Diseases.</title>
        <authorList>
            <person name="Tisza M.J."/>
            <person name="Buck C.B."/>
        </authorList>
    </citation>
    <scope>NUCLEOTIDE SEQUENCE</scope>
    <source>
        <strain evidence="2">Ct7Kl21</strain>
    </source>
</reference>
<evidence type="ECO:0000313" key="2">
    <source>
        <dbReference type="EMBL" id="DAD80151.1"/>
    </source>
</evidence>
<feature type="compositionally biased region" description="Basic and acidic residues" evidence="1">
    <location>
        <begin position="77"/>
        <end position="88"/>
    </location>
</feature>
<accession>A0A8S5MDJ7</accession>
<evidence type="ECO:0000256" key="1">
    <source>
        <dbReference type="SAM" id="MobiDB-lite"/>
    </source>
</evidence>
<protein>
    <submittedName>
        <fullName evidence="2">Uncharacterized protein</fullName>
    </submittedName>
</protein>
<proteinExistence type="predicted"/>
<dbReference type="EMBL" id="BK014880">
    <property type="protein sequence ID" value="DAD80151.1"/>
    <property type="molecule type" value="Genomic_DNA"/>
</dbReference>